<name>A0A7C3UYM6_9BACT</name>
<dbReference type="AlphaFoldDB" id="A0A7C3UYM6"/>
<dbReference type="Gene3D" id="3.40.50.1110">
    <property type="entry name" value="SGNH hydrolase"/>
    <property type="match status" value="1"/>
</dbReference>
<dbReference type="CDD" id="cd00229">
    <property type="entry name" value="SGNH_hydrolase"/>
    <property type="match status" value="1"/>
</dbReference>
<comment type="caution">
    <text evidence="1">The sequence shown here is derived from an EMBL/GenBank/DDBJ whole genome shotgun (WGS) entry which is preliminary data.</text>
</comment>
<protein>
    <submittedName>
        <fullName evidence="1">SGNH/GDSL hydrolase family protein</fullName>
    </submittedName>
</protein>
<keyword evidence="1" id="KW-0378">Hydrolase</keyword>
<evidence type="ECO:0000313" key="1">
    <source>
        <dbReference type="EMBL" id="HGF34798.1"/>
    </source>
</evidence>
<dbReference type="SUPFAM" id="SSF52266">
    <property type="entry name" value="SGNH hydrolase"/>
    <property type="match status" value="1"/>
</dbReference>
<dbReference type="EMBL" id="DTMF01000258">
    <property type="protein sequence ID" value="HGF34798.1"/>
    <property type="molecule type" value="Genomic_DNA"/>
</dbReference>
<gene>
    <name evidence="1" type="ORF">ENW96_10490</name>
</gene>
<accession>A0A7C3UYM6</accession>
<proteinExistence type="predicted"/>
<dbReference type="InterPro" id="IPR036514">
    <property type="entry name" value="SGNH_hydro_sf"/>
</dbReference>
<organism evidence="1">
    <name type="scientific">Desulfobacca acetoxidans</name>
    <dbReference type="NCBI Taxonomy" id="60893"/>
    <lineage>
        <taxon>Bacteria</taxon>
        <taxon>Pseudomonadati</taxon>
        <taxon>Thermodesulfobacteriota</taxon>
        <taxon>Desulfobaccia</taxon>
        <taxon>Desulfobaccales</taxon>
        <taxon>Desulfobaccaceae</taxon>
        <taxon>Desulfobacca</taxon>
    </lineage>
</organism>
<dbReference type="GO" id="GO:0016788">
    <property type="term" value="F:hydrolase activity, acting on ester bonds"/>
    <property type="evidence" value="ECO:0007669"/>
    <property type="project" value="UniProtKB-ARBA"/>
</dbReference>
<reference evidence="1" key="1">
    <citation type="journal article" date="2020" name="mSystems">
        <title>Genome- and Community-Level Interaction Insights into Carbon Utilization and Element Cycling Functions of Hydrothermarchaeota in Hydrothermal Sediment.</title>
        <authorList>
            <person name="Zhou Z."/>
            <person name="Liu Y."/>
            <person name="Xu W."/>
            <person name="Pan J."/>
            <person name="Luo Z.H."/>
            <person name="Li M."/>
        </authorList>
    </citation>
    <scope>NUCLEOTIDE SEQUENCE [LARGE SCALE GENOMIC DNA]</scope>
    <source>
        <strain evidence="1">SpSt-897</strain>
    </source>
</reference>
<sequence length="393" mass="45089">MKPWLGKILLALAGIIISLVVVEMGLRLLGVEYPIFFDYDPVLGNKLRPGVRGRYLTEGNGYVSINRDGLRDREHSLAHPADTLRIAILEDSYAEAMQVNQDETFWAVMAEELNRCANLRGRRVEVINFGQSGFGTTQELLTLQHRVWKYSPDVILLAFTTGNDLADNSRALSGIDYHPYHVFQGDKLILDDRQTKANWQLHEKSFFRRIIFRWKIDRLRIFQVLRQSKEVLVKWWQVHNFGRKANASEKGQEVGLSASVYREPTTDVWKEAWRVTEGLLLQMRDEVARKGARFFVVTLSSGIQVDPNPSNRSAFANYLGVSDLFYPERRLAGFCQARHIPILLLAPIFQEYAARHKVYLHGFGKSLGTGHWNQEGHRLAGRLIAEWLCPQLN</sequence>